<reference evidence="8" key="1">
    <citation type="submission" date="2022-08" db="EMBL/GenBank/DDBJ databases">
        <authorList>
            <person name="Tistechok S."/>
            <person name="Samborskyy M."/>
            <person name="Roman I."/>
        </authorList>
    </citation>
    <scope>NUCLEOTIDE SEQUENCE</scope>
    <source>
        <strain evidence="8">DSM 103496</strain>
    </source>
</reference>
<organism evidence="8 9">
    <name type="scientific">Umezawaea endophytica</name>
    <dbReference type="NCBI Taxonomy" id="1654476"/>
    <lineage>
        <taxon>Bacteria</taxon>
        <taxon>Bacillati</taxon>
        <taxon>Actinomycetota</taxon>
        <taxon>Actinomycetes</taxon>
        <taxon>Pseudonocardiales</taxon>
        <taxon>Pseudonocardiaceae</taxon>
        <taxon>Umezawaea</taxon>
    </lineage>
</organism>
<name>A0A9X2VGP1_9PSEU</name>
<dbReference type="PANTHER" id="PTHR10629:SF52">
    <property type="entry name" value="DNA (CYTOSINE-5)-METHYLTRANSFERASE 1"/>
    <property type="match status" value="1"/>
</dbReference>
<dbReference type="PROSITE" id="PS00095">
    <property type="entry name" value="C5_MTASE_2"/>
    <property type="match status" value="1"/>
</dbReference>
<evidence type="ECO:0000256" key="3">
    <source>
        <dbReference type="ARBA" id="ARBA00022691"/>
    </source>
</evidence>
<dbReference type="NCBIfam" id="TIGR00675">
    <property type="entry name" value="dcm"/>
    <property type="match status" value="1"/>
</dbReference>
<dbReference type="PANTHER" id="PTHR10629">
    <property type="entry name" value="CYTOSINE-SPECIFIC METHYLTRANSFERASE"/>
    <property type="match status" value="1"/>
</dbReference>
<dbReference type="GO" id="GO:0003886">
    <property type="term" value="F:DNA (cytosine-5-)-methyltransferase activity"/>
    <property type="evidence" value="ECO:0007669"/>
    <property type="project" value="UniProtKB-EC"/>
</dbReference>
<keyword evidence="4" id="KW-0680">Restriction system</keyword>
<evidence type="ECO:0000256" key="6">
    <source>
        <dbReference type="RuleBase" id="RU000416"/>
    </source>
</evidence>
<keyword evidence="9" id="KW-1185">Reference proteome</keyword>
<comment type="similarity">
    <text evidence="5 6">Belongs to the class I-like SAM-binding methyltransferase superfamily. C5-methyltransferase family.</text>
</comment>
<sequence length="380" mass="42279">MTEQPIPMIDLFAGCGGMTSGFVAAGGFEPVMAVEWDLHAAATYAANFGEAHMRWADIATIPDAEIPKASVIIGGPPCQGFSSLGAQDVHDPRNKLWQEYIRFVRHAEPEVFVIENVDRFLASGEFELLRSEVRPGGLLEEYTLTVALLLAADFGVPQRRKRAIVIGSRVGEIPVPAPTHARTGDLPRWHSVRDVLTGLPEHPARTSLPASKVEFFGVEVPGRFKAEDLHIGRNPTPLSLRRYRSIPPGGGRFDLPYELMPRCWQEKKTGTTDVMGRMRWDEPSLTIRTEFYKPEKGRYLHPQWEPGEDGHRVDRPITHLEAARLQTFHDTFEWCGTKIQVAKQIGNAVPPMLAKALAQHIKPYLTGTDPTPSRCGLCPL</sequence>
<dbReference type="AlphaFoldDB" id="A0A9X2VGP1"/>
<dbReference type="PROSITE" id="PS00094">
    <property type="entry name" value="C5_MTASE_1"/>
    <property type="match status" value="1"/>
</dbReference>
<dbReference type="InterPro" id="IPR018117">
    <property type="entry name" value="C5_DNA_meth_AS"/>
</dbReference>
<comment type="caution">
    <text evidence="8">The sequence shown here is derived from an EMBL/GenBank/DDBJ whole genome shotgun (WGS) entry which is preliminary data.</text>
</comment>
<dbReference type="PRINTS" id="PR00105">
    <property type="entry name" value="C5METTRFRASE"/>
</dbReference>
<dbReference type="InterPro" id="IPR029063">
    <property type="entry name" value="SAM-dependent_MTases_sf"/>
</dbReference>
<accession>A0A9X2VGP1</accession>
<evidence type="ECO:0000256" key="1">
    <source>
        <dbReference type="ARBA" id="ARBA00022603"/>
    </source>
</evidence>
<dbReference type="Pfam" id="PF00145">
    <property type="entry name" value="DNA_methylase"/>
    <property type="match status" value="1"/>
</dbReference>
<dbReference type="Gene3D" id="3.90.120.10">
    <property type="entry name" value="DNA Methylase, subunit A, domain 2"/>
    <property type="match status" value="1"/>
</dbReference>
<gene>
    <name evidence="8" type="ORF">NZH93_04490</name>
</gene>
<dbReference type="InterPro" id="IPR050390">
    <property type="entry name" value="C5-Methyltransferase"/>
</dbReference>
<dbReference type="RefSeq" id="WP_259621619.1">
    <property type="nucleotide sequence ID" value="NZ_JANYMP010000002.1"/>
</dbReference>
<dbReference type="EC" id="2.1.1.37" evidence="7"/>
<feature type="active site" evidence="5">
    <location>
        <position position="78"/>
    </location>
</feature>
<evidence type="ECO:0000256" key="5">
    <source>
        <dbReference type="PROSITE-ProRule" id="PRU01016"/>
    </source>
</evidence>
<evidence type="ECO:0000256" key="7">
    <source>
        <dbReference type="RuleBase" id="RU000417"/>
    </source>
</evidence>
<dbReference type="SUPFAM" id="SSF53335">
    <property type="entry name" value="S-adenosyl-L-methionine-dependent methyltransferases"/>
    <property type="match status" value="1"/>
</dbReference>
<evidence type="ECO:0000313" key="9">
    <source>
        <dbReference type="Proteomes" id="UP001141259"/>
    </source>
</evidence>
<dbReference type="EMBL" id="JANYMP010000002">
    <property type="protein sequence ID" value="MCS7476104.1"/>
    <property type="molecule type" value="Genomic_DNA"/>
</dbReference>
<dbReference type="GO" id="GO:0003677">
    <property type="term" value="F:DNA binding"/>
    <property type="evidence" value="ECO:0007669"/>
    <property type="project" value="TreeGrafter"/>
</dbReference>
<dbReference type="GO" id="GO:0009307">
    <property type="term" value="P:DNA restriction-modification system"/>
    <property type="evidence" value="ECO:0007669"/>
    <property type="project" value="UniProtKB-KW"/>
</dbReference>
<dbReference type="Proteomes" id="UP001141259">
    <property type="component" value="Unassembled WGS sequence"/>
</dbReference>
<evidence type="ECO:0000313" key="8">
    <source>
        <dbReference type="EMBL" id="MCS7476104.1"/>
    </source>
</evidence>
<keyword evidence="1 5" id="KW-0489">Methyltransferase</keyword>
<keyword evidence="3 5" id="KW-0949">S-adenosyl-L-methionine</keyword>
<protein>
    <recommendedName>
        <fullName evidence="7">Cytosine-specific methyltransferase</fullName>
        <ecNumber evidence="7">2.1.1.37</ecNumber>
    </recommendedName>
</protein>
<evidence type="ECO:0000256" key="2">
    <source>
        <dbReference type="ARBA" id="ARBA00022679"/>
    </source>
</evidence>
<evidence type="ECO:0000256" key="4">
    <source>
        <dbReference type="ARBA" id="ARBA00022747"/>
    </source>
</evidence>
<dbReference type="InterPro" id="IPR001525">
    <property type="entry name" value="C5_MeTfrase"/>
</dbReference>
<proteinExistence type="inferred from homology"/>
<dbReference type="InterPro" id="IPR031303">
    <property type="entry name" value="C5_meth_CS"/>
</dbReference>
<keyword evidence="2 5" id="KW-0808">Transferase</keyword>
<dbReference type="PROSITE" id="PS51679">
    <property type="entry name" value="SAM_MT_C5"/>
    <property type="match status" value="1"/>
</dbReference>
<comment type="catalytic activity">
    <reaction evidence="7">
        <text>a 2'-deoxycytidine in DNA + S-adenosyl-L-methionine = a 5-methyl-2'-deoxycytidine in DNA + S-adenosyl-L-homocysteine + H(+)</text>
        <dbReference type="Rhea" id="RHEA:13681"/>
        <dbReference type="Rhea" id="RHEA-COMP:11369"/>
        <dbReference type="Rhea" id="RHEA-COMP:11370"/>
        <dbReference type="ChEBI" id="CHEBI:15378"/>
        <dbReference type="ChEBI" id="CHEBI:57856"/>
        <dbReference type="ChEBI" id="CHEBI:59789"/>
        <dbReference type="ChEBI" id="CHEBI:85452"/>
        <dbReference type="ChEBI" id="CHEBI:85454"/>
        <dbReference type="EC" id="2.1.1.37"/>
    </reaction>
</comment>
<dbReference type="Gene3D" id="3.40.50.150">
    <property type="entry name" value="Vaccinia Virus protein VP39"/>
    <property type="match status" value="1"/>
</dbReference>
<dbReference type="GO" id="GO:0032259">
    <property type="term" value="P:methylation"/>
    <property type="evidence" value="ECO:0007669"/>
    <property type="project" value="UniProtKB-KW"/>
</dbReference>
<dbReference type="GO" id="GO:0044027">
    <property type="term" value="P:negative regulation of gene expression via chromosomal CpG island methylation"/>
    <property type="evidence" value="ECO:0007669"/>
    <property type="project" value="TreeGrafter"/>
</dbReference>